<protein>
    <submittedName>
        <fullName evidence="1">Uncharacterized protein</fullName>
    </submittedName>
</protein>
<accession>A0A0K8PDS2</accession>
<dbReference type="RefSeq" id="WP_408055131.1">
    <property type="nucleotide sequence ID" value="NZ_DF968202.1"/>
</dbReference>
<reference evidence="1" key="1">
    <citation type="journal article" date="2015" name="Genome Announc.">
        <title>Draft Genome Sequence of Thiostrepton-Producing Streptomyces azureus ATCC 14921.</title>
        <authorList>
            <person name="Sakihara K."/>
            <person name="Maeda J."/>
            <person name="Tashiro K."/>
            <person name="Fujino Y."/>
            <person name="Kuhara S."/>
            <person name="Ohshima T."/>
            <person name="Ogata S."/>
            <person name="Doi K."/>
        </authorList>
    </citation>
    <scope>NUCLEOTIDE SEQUENCE [LARGE SCALE GENOMIC DNA]</scope>
    <source>
        <strain evidence="1">ATCC14921</strain>
    </source>
</reference>
<dbReference type="Proteomes" id="UP000053859">
    <property type="component" value="Unassembled WGS sequence"/>
</dbReference>
<dbReference type="AlphaFoldDB" id="A0A0K8PDS2"/>
<organism evidence="1 2">
    <name type="scientific">Streptomyces azureus</name>
    <dbReference type="NCBI Taxonomy" id="146537"/>
    <lineage>
        <taxon>Bacteria</taxon>
        <taxon>Bacillati</taxon>
        <taxon>Actinomycetota</taxon>
        <taxon>Actinomycetes</taxon>
        <taxon>Kitasatosporales</taxon>
        <taxon>Streptomycetaceae</taxon>
        <taxon>Streptomyces</taxon>
    </lineage>
</organism>
<dbReference type="InterPro" id="IPR011990">
    <property type="entry name" value="TPR-like_helical_dom_sf"/>
</dbReference>
<evidence type="ECO:0000313" key="2">
    <source>
        <dbReference type="Proteomes" id="UP000053859"/>
    </source>
</evidence>
<proteinExistence type="predicted"/>
<dbReference type="EMBL" id="DF968202">
    <property type="protein sequence ID" value="GAP46047.1"/>
    <property type="molecule type" value="Genomic_DNA"/>
</dbReference>
<gene>
    <name evidence="1" type="ORF">SAZU_0780</name>
</gene>
<keyword evidence="2" id="KW-1185">Reference proteome</keyword>
<sequence>MGLFHARGAKQGAKRIRSGHRVVLSFLLRVLPFLIFGEDVVHRFGALSDDRPELLAVDRLCGRLACVEYDTGARHAAESTRQAALSLATEADHAEVAGWAHERRAWFALTTGDYRGVIAAARAGAETAQHHGVAVQLAAQEAKAWARIGDRRQVEVALDKGRRLLEGMPYPENLDNHFVVDPAKFDFYAMDCYRLVGEDKLARTLADEVLRAGTDFDGTERSPMRNAEARVTLGVTAAREGDLEQALIMGERALEGDRQSVPSLIMTSRELAAEMRRRYSSEPAAQDYLARLHSLAEQKPGFMPR</sequence>
<name>A0A0K8PDS2_STRAJ</name>
<evidence type="ECO:0000313" key="1">
    <source>
        <dbReference type="EMBL" id="GAP46047.1"/>
    </source>
</evidence>
<dbReference type="PATRIC" id="fig|146537.3.peg.826"/>
<dbReference type="Gene3D" id="1.25.40.10">
    <property type="entry name" value="Tetratricopeptide repeat domain"/>
    <property type="match status" value="1"/>
</dbReference>